<proteinExistence type="predicted"/>
<dbReference type="Gene3D" id="1.10.390.10">
    <property type="entry name" value="Neutral Protease Domain 2"/>
    <property type="match status" value="1"/>
</dbReference>
<dbReference type="SUPFAM" id="SSF55486">
    <property type="entry name" value="Metalloproteases ('zincins'), catalytic domain"/>
    <property type="match status" value="1"/>
</dbReference>
<accession>A0ABU7WJ74</accession>
<keyword evidence="2" id="KW-1185">Reference proteome</keyword>
<dbReference type="EMBL" id="JAZHBM010000003">
    <property type="protein sequence ID" value="MEF3083226.1"/>
    <property type="molecule type" value="Genomic_DNA"/>
</dbReference>
<name>A0ABU7WJ74_9GAMM</name>
<comment type="caution">
    <text evidence="1">The sequence shown here is derived from an EMBL/GenBank/DDBJ whole genome shotgun (WGS) entry which is preliminary data.</text>
</comment>
<evidence type="ECO:0000313" key="1">
    <source>
        <dbReference type="EMBL" id="MEF3083226.1"/>
    </source>
</evidence>
<evidence type="ECO:0000313" key="2">
    <source>
        <dbReference type="Proteomes" id="UP001358324"/>
    </source>
</evidence>
<dbReference type="RefSeq" id="WP_332078955.1">
    <property type="nucleotide sequence ID" value="NZ_JAZHBM010000003.1"/>
</dbReference>
<protein>
    <recommendedName>
        <fullName evidence="3">Peptidase M61 catalytic domain-containing protein</fullName>
    </recommendedName>
</protein>
<sequence length="549" mass="59337">MDVIEHQWLSGPARWRCGDRLCAMAITWGLLACPVGAQAQARIALNAAESGSRVAVEMVRAHCTARIVFAEDVPGGRRASWRLEAPWSWVDDREARSPTCLSRIAFSAPAESDAADREYPFVFASAAGLHVHLPALAVAGEPASTPDAVRLVSSGCPETSPTALTGYRLIDSCVQSAATTSIDARTPAWLAHLLETTFTDTLARGKSLFGALDTAPVRLFVRYDAGPGPQTWRGWTSGPELFLGFSGDWSEDDALRLEARKYVMHEVLHLWFGWKRPADPNTPAWLSEGFAEYFALDLMRERGHQPVAEFQRAIMDHYDRCLAHTAGGSSRPSSLSGASIYDCGVTAVYRLDRSLGSTTIAHAAAPWRSVFDSSGLGVTLDEVAKHYVAAGAEPITAGDIDRMATSPEEDGLGLTVIADTTSEVFGTQARAHLLQALVQQFCPRPPYGFTTFEDHVELDTGDDCGPLSGRPRVYGVEAVSLFGPDAAAAVEAAIGACERHMPIRLLQPMGTHLQVECRQPISRPKPVLRIRCAPESACDLAREETSAPI</sequence>
<reference evidence="1 2" key="1">
    <citation type="submission" date="2024-01" db="EMBL/GenBank/DDBJ databases">
        <title>Novel species of the genus Luteimonas isolated from rivers.</title>
        <authorList>
            <person name="Lu H."/>
        </authorList>
    </citation>
    <scope>NUCLEOTIDE SEQUENCE [LARGE SCALE GENOMIC DNA]</scope>
    <source>
        <strain evidence="1 2">SMYT11W</strain>
    </source>
</reference>
<organism evidence="1 2">
    <name type="scientific">Luteimonas flava</name>
    <dbReference type="NCBI Taxonomy" id="3115822"/>
    <lineage>
        <taxon>Bacteria</taxon>
        <taxon>Pseudomonadati</taxon>
        <taxon>Pseudomonadota</taxon>
        <taxon>Gammaproteobacteria</taxon>
        <taxon>Lysobacterales</taxon>
        <taxon>Lysobacteraceae</taxon>
        <taxon>Luteimonas</taxon>
    </lineage>
</organism>
<dbReference type="Proteomes" id="UP001358324">
    <property type="component" value="Unassembled WGS sequence"/>
</dbReference>
<evidence type="ECO:0008006" key="3">
    <source>
        <dbReference type="Google" id="ProtNLM"/>
    </source>
</evidence>
<gene>
    <name evidence="1" type="ORF">V3391_13515</name>
</gene>
<dbReference type="InterPro" id="IPR027268">
    <property type="entry name" value="Peptidase_M4/M1_CTD_sf"/>
</dbReference>